<dbReference type="GO" id="GO:0015667">
    <property type="term" value="F:site-specific DNA-methyltransferase (cytosine-N4-specific) activity"/>
    <property type="evidence" value="ECO:0007669"/>
    <property type="project" value="UniProtKB-EC"/>
</dbReference>
<evidence type="ECO:0000256" key="9">
    <source>
        <dbReference type="SAM" id="MobiDB-lite"/>
    </source>
</evidence>
<keyword evidence="3 11" id="KW-0808">Transferase</keyword>
<keyword evidence="12" id="KW-1185">Reference proteome</keyword>
<dbReference type="InterPro" id="IPR029063">
    <property type="entry name" value="SAM-dependent_MTases_sf"/>
</dbReference>
<protein>
    <recommendedName>
        <fullName evidence="8">Methyltransferase</fullName>
        <ecNumber evidence="8">2.1.1.-</ecNumber>
    </recommendedName>
</protein>
<dbReference type="SUPFAM" id="SSF53335">
    <property type="entry name" value="S-adenosyl-L-methionine-dependent methyltransferases"/>
    <property type="match status" value="1"/>
</dbReference>
<evidence type="ECO:0000259" key="10">
    <source>
        <dbReference type="Pfam" id="PF01555"/>
    </source>
</evidence>
<dbReference type="PATRIC" id="fig|1030841.3.peg.463"/>
<dbReference type="InterPro" id="IPR017985">
    <property type="entry name" value="MeTrfase_CN4_CS"/>
</dbReference>
<keyword evidence="6" id="KW-0238">DNA-binding</keyword>
<dbReference type="PANTHER" id="PTHR13370:SF3">
    <property type="entry name" value="TRNA (GUANINE(10)-N2)-METHYLTRANSFERASE HOMOLOG"/>
    <property type="match status" value="1"/>
</dbReference>
<organism evidence="11 12">
    <name type="scientific">Neisseria wadsworthii 9715</name>
    <dbReference type="NCBI Taxonomy" id="1030841"/>
    <lineage>
        <taxon>Bacteria</taxon>
        <taxon>Pseudomonadati</taxon>
        <taxon>Pseudomonadota</taxon>
        <taxon>Betaproteobacteria</taxon>
        <taxon>Neisseriales</taxon>
        <taxon>Neisseriaceae</taxon>
        <taxon>Neisseria</taxon>
    </lineage>
</organism>
<evidence type="ECO:0000256" key="6">
    <source>
        <dbReference type="ARBA" id="ARBA00023125"/>
    </source>
</evidence>
<keyword evidence="2 11" id="KW-0489">Methyltransferase</keyword>
<dbReference type="GO" id="GO:0009307">
    <property type="term" value="P:DNA restriction-modification system"/>
    <property type="evidence" value="ECO:0007669"/>
    <property type="project" value="UniProtKB-KW"/>
</dbReference>
<dbReference type="Gene3D" id="3.40.50.150">
    <property type="entry name" value="Vaccinia Virus protein VP39"/>
    <property type="match status" value="1"/>
</dbReference>
<reference evidence="11 12" key="1">
    <citation type="submission" date="2011-06" db="EMBL/GenBank/DDBJ databases">
        <authorList>
            <person name="Muzny D."/>
            <person name="Qin X."/>
            <person name="Deng J."/>
            <person name="Jiang H."/>
            <person name="Liu Y."/>
            <person name="Qu J."/>
            <person name="Song X.-Z."/>
            <person name="Zhang L."/>
            <person name="Thornton R."/>
            <person name="Coyle M."/>
            <person name="Francisco L."/>
            <person name="Jackson L."/>
            <person name="Javaid M."/>
            <person name="Korchina V."/>
            <person name="Kovar C."/>
            <person name="Mata R."/>
            <person name="Mathew T."/>
            <person name="Ngo R."/>
            <person name="Nguyen L."/>
            <person name="Nguyen N."/>
            <person name="Okwuonu G."/>
            <person name="Ongeri F."/>
            <person name="Pham C."/>
            <person name="Simmons D."/>
            <person name="Wilczek-Boney K."/>
            <person name="Hale W."/>
            <person name="Jakkamsetti A."/>
            <person name="Pham P."/>
            <person name="Ruth R."/>
            <person name="San Lucas F."/>
            <person name="Warren J."/>
            <person name="Zhang J."/>
            <person name="Zhao Z."/>
            <person name="Zhou C."/>
            <person name="Zhu D."/>
            <person name="Lee S."/>
            <person name="Bess C."/>
            <person name="Blankenburg K."/>
            <person name="Forbes L."/>
            <person name="Fu Q."/>
            <person name="Gubbala S."/>
            <person name="Hirani K."/>
            <person name="Jayaseelan J.C."/>
            <person name="Lara F."/>
            <person name="Munidasa M."/>
            <person name="Palculict T."/>
            <person name="Patil S."/>
            <person name="Pu L.-L."/>
            <person name="Saada N."/>
            <person name="Tang L."/>
            <person name="Weissenberger G."/>
            <person name="Zhu Y."/>
            <person name="Hemphill L."/>
            <person name="Shang Y."/>
            <person name="Youmans B."/>
            <person name="Ayvaz T."/>
            <person name="Ross M."/>
            <person name="Santibanez J."/>
            <person name="Aqrawi P."/>
            <person name="Gross S."/>
            <person name="Joshi V."/>
            <person name="Fowler G."/>
            <person name="Nazareth L."/>
            <person name="Reid J."/>
            <person name="Worley K."/>
            <person name="Petrosino J."/>
            <person name="Highlander S."/>
            <person name="Gibbs R."/>
        </authorList>
    </citation>
    <scope>NUCLEOTIDE SEQUENCE [LARGE SCALE GENOMIC DNA]</scope>
    <source>
        <strain evidence="11 12">9715</strain>
    </source>
</reference>
<dbReference type="Proteomes" id="UP000005336">
    <property type="component" value="Unassembled WGS sequence"/>
</dbReference>
<dbReference type="HOGENOM" id="CLU_024927_2_0_4"/>
<keyword evidence="5" id="KW-0680">Restriction system</keyword>
<comment type="catalytic activity">
    <reaction evidence="7">
        <text>a 2'-deoxycytidine in DNA + S-adenosyl-L-methionine = an N(4)-methyl-2'-deoxycytidine in DNA + S-adenosyl-L-homocysteine + H(+)</text>
        <dbReference type="Rhea" id="RHEA:16857"/>
        <dbReference type="Rhea" id="RHEA-COMP:11369"/>
        <dbReference type="Rhea" id="RHEA-COMP:13674"/>
        <dbReference type="ChEBI" id="CHEBI:15378"/>
        <dbReference type="ChEBI" id="CHEBI:57856"/>
        <dbReference type="ChEBI" id="CHEBI:59789"/>
        <dbReference type="ChEBI" id="CHEBI:85452"/>
        <dbReference type="ChEBI" id="CHEBI:137933"/>
        <dbReference type="EC" id="2.1.1.113"/>
    </reaction>
</comment>
<dbReference type="InterPro" id="IPR002941">
    <property type="entry name" value="DNA_methylase_N4/N6"/>
</dbReference>
<gene>
    <name evidence="11" type="primary">rsrIM</name>
    <name evidence="11" type="ORF">HMPREF9370_0468</name>
</gene>
<evidence type="ECO:0000256" key="8">
    <source>
        <dbReference type="RuleBase" id="RU362026"/>
    </source>
</evidence>
<dbReference type="Pfam" id="PF01555">
    <property type="entry name" value="N6_N4_Mtase"/>
    <property type="match status" value="1"/>
</dbReference>
<dbReference type="EMBL" id="AGAZ01000019">
    <property type="protein sequence ID" value="EGZ50903.1"/>
    <property type="molecule type" value="Genomic_DNA"/>
</dbReference>
<evidence type="ECO:0000256" key="4">
    <source>
        <dbReference type="ARBA" id="ARBA00022691"/>
    </source>
</evidence>
<feature type="domain" description="DNA methylase N-4/N-6" evidence="10">
    <location>
        <begin position="62"/>
        <end position="359"/>
    </location>
</feature>
<comment type="caution">
    <text evidence="11">The sequence shown here is derived from an EMBL/GenBank/DDBJ whole genome shotgun (WGS) entry which is preliminary data.</text>
</comment>
<sequence length="371" mass="41708">MYDIEQDRIIYRKNTLHLQGVFSFCLKKGVLMISYTQSDNSRLFTSDCRLVLPRLTRQGVKVQTCITSPPYYGLRDYGCDGQIGLEPTVNEYVGNLVEVFRMVRDVLADDGTLWLNLGDSYAGSGKGRNADGSPFSGYQDSFQTSTQLTGRLKAFSFNEVKSTPLSDGLKAKDLIGIPWRVALALQADGWYLRQDIIWHKTNPMPESVTDRCVRSHEYLFLLSKSSRYYFDHEAIREPSDSYGRPGANRQNDFCRTKGKYTATPNPGQRATQHRSNREHTPARPLRNKRSVWPVSTVAARHDHLAAFPPKLIEPCILAGSRPGDVVLDPFSGSGTVAETANRLGRKWIGIELNPAFVNLHEQRTAQQAIGF</sequence>
<evidence type="ECO:0000256" key="5">
    <source>
        <dbReference type="ARBA" id="ARBA00022747"/>
    </source>
</evidence>
<name>G4CN09_9NEIS</name>
<keyword evidence="4" id="KW-0949">S-adenosyl-L-methionine</keyword>
<dbReference type="GO" id="GO:0032259">
    <property type="term" value="P:methylation"/>
    <property type="evidence" value="ECO:0007669"/>
    <property type="project" value="UniProtKB-KW"/>
</dbReference>
<evidence type="ECO:0000256" key="1">
    <source>
        <dbReference type="ARBA" id="ARBA00010203"/>
    </source>
</evidence>
<evidence type="ECO:0000256" key="2">
    <source>
        <dbReference type="ARBA" id="ARBA00022603"/>
    </source>
</evidence>
<dbReference type="STRING" id="1030841.HMPREF9370_0468"/>
<dbReference type="GO" id="GO:0005737">
    <property type="term" value="C:cytoplasm"/>
    <property type="evidence" value="ECO:0007669"/>
    <property type="project" value="TreeGrafter"/>
</dbReference>
<dbReference type="PANTHER" id="PTHR13370">
    <property type="entry name" value="RNA METHYLASE-RELATED"/>
    <property type="match status" value="1"/>
</dbReference>
<dbReference type="PRINTS" id="PR00508">
    <property type="entry name" value="S21N4MTFRASE"/>
</dbReference>
<feature type="region of interest" description="Disordered" evidence="9">
    <location>
        <begin position="240"/>
        <end position="285"/>
    </location>
</feature>
<dbReference type="EC" id="2.1.1.-" evidence="8"/>
<dbReference type="GO" id="GO:0008170">
    <property type="term" value="F:N-methyltransferase activity"/>
    <property type="evidence" value="ECO:0007669"/>
    <property type="project" value="InterPro"/>
</dbReference>
<dbReference type="InterPro" id="IPR001091">
    <property type="entry name" value="RM_Methyltransferase"/>
</dbReference>
<evidence type="ECO:0000313" key="11">
    <source>
        <dbReference type="EMBL" id="EGZ50903.1"/>
    </source>
</evidence>
<dbReference type="PROSITE" id="PS00093">
    <property type="entry name" value="N4_MTASE"/>
    <property type="match status" value="1"/>
</dbReference>
<evidence type="ECO:0000256" key="7">
    <source>
        <dbReference type="ARBA" id="ARBA00049120"/>
    </source>
</evidence>
<proteinExistence type="inferred from homology"/>
<comment type="similarity">
    <text evidence="1">Belongs to the N(4)/N(6)-methyltransferase family. N(4) subfamily.</text>
</comment>
<evidence type="ECO:0000256" key="3">
    <source>
        <dbReference type="ARBA" id="ARBA00022679"/>
    </source>
</evidence>
<evidence type="ECO:0000313" key="12">
    <source>
        <dbReference type="Proteomes" id="UP000005336"/>
    </source>
</evidence>
<dbReference type="AlphaFoldDB" id="G4CN09"/>
<dbReference type="GO" id="GO:0003677">
    <property type="term" value="F:DNA binding"/>
    <property type="evidence" value="ECO:0007669"/>
    <property type="project" value="UniProtKB-KW"/>
</dbReference>
<accession>G4CN09</accession>